<protein>
    <submittedName>
        <fullName evidence="2">Uncharacterized protein</fullName>
    </submittedName>
</protein>
<dbReference type="AlphaFoldDB" id="A0A8S9J4I8"/>
<feature type="transmembrane region" description="Helical" evidence="1">
    <location>
        <begin position="429"/>
        <end position="451"/>
    </location>
</feature>
<sequence length="469" mass="51367">MVLDAGEASGRRRQALARPSRSLFHLGCVSILCSSFWVVFAVYVATLVLLDVAAPSDPLLVTAPRRRPRGRTISAQPVRKLELTGSVNPFTYDVLPSSTRPKLLLSQLFLSLERVISGREAMATLTSHRRDSPDLPSSHFREGFDFSNSSSRELMSSNKLSLGFVLVRATPFPDLCTTFLKKNSTASVCGLEPTGGSSTTVECKELSVKGFASPPILQVTTATHIVVMLFTLPPEMVPTISVESFVSSPRLLLDLIQPLCRIAETLPSFGLCQLPQCLLDLLCKSVDSHDLLPLCLHHTTPSQASTILSLLCHRCVSITIRRLKHRRFFTESALQSPILFIVAGTIVQECGLASTDRYYITAASPLHYAVSSIDGSSQSRHCDPLTGTTIFYGGSRISCYQNPLVGFFNVDFDLFAFFRTRAVGPQVKLLYGSLLSLATSIICHVLVIYVYQCIVEDLSGYNRLSPLGL</sequence>
<name>A0A8S9J4I8_BRACR</name>
<dbReference type="EMBL" id="QGKW02001660">
    <property type="protein sequence ID" value="KAF2577024.1"/>
    <property type="molecule type" value="Genomic_DNA"/>
</dbReference>
<evidence type="ECO:0000313" key="2">
    <source>
        <dbReference type="EMBL" id="KAF2577024.1"/>
    </source>
</evidence>
<feature type="transmembrane region" description="Helical" evidence="1">
    <location>
        <begin position="23"/>
        <end position="50"/>
    </location>
</feature>
<accession>A0A8S9J4I8</accession>
<reference evidence="2" key="1">
    <citation type="submission" date="2019-12" db="EMBL/GenBank/DDBJ databases">
        <title>Genome sequencing and annotation of Brassica cretica.</title>
        <authorList>
            <person name="Studholme D.J."/>
            <person name="Sarris P.F."/>
        </authorList>
    </citation>
    <scope>NUCLEOTIDE SEQUENCE</scope>
    <source>
        <strain evidence="2">PFS-001/15</strain>
        <tissue evidence="2">Leaf</tissue>
    </source>
</reference>
<evidence type="ECO:0000313" key="3">
    <source>
        <dbReference type="Proteomes" id="UP000712281"/>
    </source>
</evidence>
<dbReference type="Proteomes" id="UP000712281">
    <property type="component" value="Unassembled WGS sequence"/>
</dbReference>
<organism evidence="2 3">
    <name type="scientific">Brassica cretica</name>
    <name type="common">Mustard</name>
    <dbReference type="NCBI Taxonomy" id="69181"/>
    <lineage>
        <taxon>Eukaryota</taxon>
        <taxon>Viridiplantae</taxon>
        <taxon>Streptophyta</taxon>
        <taxon>Embryophyta</taxon>
        <taxon>Tracheophyta</taxon>
        <taxon>Spermatophyta</taxon>
        <taxon>Magnoliopsida</taxon>
        <taxon>eudicotyledons</taxon>
        <taxon>Gunneridae</taxon>
        <taxon>Pentapetalae</taxon>
        <taxon>rosids</taxon>
        <taxon>malvids</taxon>
        <taxon>Brassicales</taxon>
        <taxon>Brassicaceae</taxon>
        <taxon>Brassiceae</taxon>
        <taxon>Brassica</taxon>
    </lineage>
</organism>
<gene>
    <name evidence="2" type="ORF">F2Q68_00003465</name>
</gene>
<keyword evidence="1" id="KW-0812">Transmembrane</keyword>
<comment type="caution">
    <text evidence="2">The sequence shown here is derived from an EMBL/GenBank/DDBJ whole genome shotgun (WGS) entry which is preliminary data.</text>
</comment>
<keyword evidence="1" id="KW-1133">Transmembrane helix</keyword>
<proteinExistence type="predicted"/>
<evidence type="ECO:0000256" key="1">
    <source>
        <dbReference type="SAM" id="Phobius"/>
    </source>
</evidence>
<keyword evidence="1" id="KW-0472">Membrane</keyword>